<protein>
    <recommendedName>
        <fullName evidence="3">Carboxypeptidase-like regulatory domain-containing protein</fullName>
    </recommendedName>
</protein>
<accession>A0A2A6EB83</accession>
<dbReference type="AlphaFoldDB" id="A0A2A6EB83"/>
<dbReference type="OrthoDB" id="1096764at2"/>
<evidence type="ECO:0000313" key="2">
    <source>
        <dbReference type="Proteomes" id="UP000219259"/>
    </source>
</evidence>
<dbReference type="Pfam" id="PF13715">
    <property type="entry name" value="CarbopepD_reg_2"/>
    <property type="match status" value="1"/>
</dbReference>
<reference evidence="1 2" key="1">
    <citation type="submission" date="2017-09" db="EMBL/GenBank/DDBJ databases">
        <title>Phase variable restriction modification systems are present in the genome sequences of periodontal pathogens Prevotella intermedia, Tannerella forsythia and Porphyromonas gingivalis.</title>
        <authorList>
            <person name="Haigh R.D."/>
            <person name="Crawford L."/>
            <person name="Ralph J."/>
            <person name="Wanford J."/>
            <person name="Vartoukian S.R."/>
            <person name="Hijazib K."/>
            <person name="Wade W."/>
            <person name="Oggioni M.R."/>
        </authorList>
    </citation>
    <scope>NUCLEOTIDE SEQUENCE [LARGE SCALE GENOMIC DNA]</scope>
    <source>
        <strain evidence="1 2">WW11663</strain>
    </source>
</reference>
<dbReference type="InterPro" id="IPR008969">
    <property type="entry name" value="CarboxyPept-like_regulatory"/>
</dbReference>
<dbReference type="SUPFAM" id="SSF49464">
    <property type="entry name" value="Carboxypeptidase regulatory domain-like"/>
    <property type="match status" value="1"/>
</dbReference>
<sequence length="132" mass="14681">MAFYSTILSKRLWAVLWALFLVPTLLCGQPRSVITGSVADEHNRPLPNVSLFFKQAKRGTVTNSDGQFRLRLPETGDTLTASCIGYETQAIPIAQDRLTLSIRLVLADVPLNEVIVTNLSARELLQIYSCNF</sequence>
<evidence type="ECO:0008006" key="3">
    <source>
        <dbReference type="Google" id="ProtNLM"/>
    </source>
</evidence>
<dbReference type="Proteomes" id="UP000219259">
    <property type="component" value="Unassembled WGS sequence"/>
</dbReference>
<dbReference type="Gene3D" id="2.60.40.1120">
    <property type="entry name" value="Carboxypeptidase-like, regulatory domain"/>
    <property type="match status" value="1"/>
</dbReference>
<evidence type="ECO:0000313" key="1">
    <source>
        <dbReference type="EMBL" id="PDP44854.1"/>
    </source>
</evidence>
<gene>
    <name evidence="1" type="ORF">CLI86_01750</name>
</gene>
<organism evidence="1 2">
    <name type="scientific">Tannerella forsythia</name>
    <name type="common">Bacteroides forsythus</name>
    <dbReference type="NCBI Taxonomy" id="28112"/>
    <lineage>
        <taxon>Bacteria</taxon>
        <taxon>Pseudomonadati</taxon>
        <taxon>Bacteroidota</taxon>
        <taxon>Bacteroidia</taxon>
        <taxon>Bacteroidales</taxon>
        <taxon>Tannerellaceae</taxon>
        <taxon>Tannerella</taxon>
    </lineage>
</organism>
<comment type="caution">
    <text evidence="1">The sequence shown here is derived from an EMBL/GenBank/DDBJ whole genome shotgun (WGS) entry which is preliminary data.</text>
</comment>
<name>A0A2A6EB83_TANFO</name>
<proteinExistence type="predicted"/>
<dbReference type="EMBL" id="NSLJ01000003">
    <property type="protein sequence ID" value="PDP44854.1"/>
    <property type="molecule type" value="Genomic_DNA"/>
</dbReference>